<keyword evidence="2" id="KW-1185">Reference proteome</keyword>
<sequence length="114" mass="12609">MRAMTWQDLHARTETMDAVLARAAVDPSNPDLLQGIPDIDRLFGGPDGLLAALQYRWDNHLHVKLELALLQGQSAAEAYLELAAEQPVLRAVLDVQDVRRSQAAAERTAEVLVR</sequence>
<gene>
    <name evidence="1" type="ORF">NRB20_64280</name>
</gene>
<name>A0A7K0DBZ1_9NOCA</name>
<dbReference type="AlphaFoldDB" id="A0A7K0DBZ1"/>
<comment type="caution">
    <text evidence="1">The sequence shown here is derived from an EMBL/GenBank/DDBJ whole genome shotgun (WGS) entry which is preliminary data.</text>
</comment>
<evidence type="ECO:0000313" key="1">
    <source>
        <dbReference type="EMBL" id="MQY23300.1"/>
    </source>
</evidence>
<dbReference type="Proteomes" id="UP000438448">
    <property type="component" value="Unassembled WGS sequence"/>
</dbReference>
<organism evidence="1 2">
    <name type="scientific">Nocardia macrotermitis</name>
    <dbReference type="NCBI Taxonomy" id="2585198"/>
    <lineage>
        <taxon>Bacteria</taxon>
        <taxon>Bacillati</taxon>
        <taxon>Actinomycetota</taxon>
        <taxon>Actinomycetes</taxon>
        <taxon>Mycobacteriales</taxon>
        <taxon>Nocardiaceae</taxon>
        <taxon>Nocardia</taxon>
    </lineage>
</organism>
<evidence type="ECO:0000313" key="2">
    <source>
        <dbReference type="Proteomes" id="UP000438448"/>
    </source>
</evidence>
<dbReference type="EMBL" id="WEGK01000018">
    <property type="protein sequence ID" value="MQY23300.1"/>
    <property type="molecule type" value="Genomic_DNA"/>
</dbReference>
<accession>A0A7K0DBZ1</accession>
<proteinExistence type="predicted"/>
<reference evidence="1 2" key="1">
    <citation type="submission" date="2019-10" db="EMBL/GenBank/DDBJ databases">
        <title>Nocardia macrotermitis sp. nov. and Nocardia aurantia sp. nov., isolated from the gut of fungus growing-termite Macrotermes natalensis.</title>
        <authorList>
            <person name="Benndorf R."/>
            <person name="Schwitalla J."/>
            <person name="Martin K."/>
            <person name="De Beer W."/>
            <person name="Kaster A.-K."/>
            <person name="Vollmers J."/>
            <person name="Poulsen M."/>
            <person name="Beemelmanns C."/>
        </authorList>
    </citation>
    <scope>NUCLEOTIDE SEQUENCE [LARGE SCALE GENOMIC DNA]</scope>
    <source>
        <strain evidence="1 2">RB20</strain>
    </source>
</reference>
<protein>
    <submittedName>
        <fullName evidence="1">Uncharacterized protein</fullName>
    </submittedName>
</protein>